<reference evidence="1 2" key="1">
    <citation type="submission" date="2020-03" db="EMBL/GenBank/DDBJ databases">
        <title>Roseomonas selenitidurans sp. nov. isolated from soil.</title>
        <authorList>
            <person name="Liu H."/>
        </authorList>
    </citation>
    <scope>NUCLEOTIDE SEQUENCE [LARGE SCALE GENOMIC DNA]</scope>
    <source>
        <strain evidence="1 2">JCM 15073</strain>
    </source>
</reference>
<sequence length="226" mass="23573">MPRAIRVGLMVPATNTTMEGEMLGWLPPGSTVTRIGIPRTTGLLTRETMPAYRDAALTLAAEHFSTATHDVLAYGCTAAGFISGPAGDAELARELNRVTGLPVVTTARAMVQGLQQIGAKTIAVVTPYSDEVNAQLAEFLADGGIAVKRMDTLRAKDLAALCAIRAPEVEALARKTMGADCDALFIGCSQLPTQPFLATLARDLGRPVLSSISATAEQALLVPAAA</sequence>
<comment type="caution">
    <text evidence="1">The sequence shown here is derived from an EMBL/GenBank/DDBJ whole genome shotgun (WGS) entry which is preliminary data.</text>
</comment>
<evidence type="ECO:0000313" key="2">
    <source>
        <dbReference type="Proteomes" id="UP000765160"/>
    </source>
</evidence>
<evidence type="ECO:0000313" key="1">
    <source>
        <dbReference type="EMBL" id="NKE43330.1"/>
    </source>
</evidence>
<dbReference type="RefSeq" id="WP_168046256.1">
    <property type="nucleotide sequence ID" value="NZ_JAATJR010000001.1"/>
</dbReference>
<organism evidence="1 2">
    <name type="scientific">Falsiroseomonas frigidaquae</name>
    <dbReference type="NCBI Taxonomy" id="487318"/>
    <lineage>
        <taxon>Bacteria</taxon>
        <taxon>Pseudomonadati</taxon>
        <taxon>Pseudomonadota</taxon>
        <taxon>Alphaproteobacteria</taxon>
        <taxon>Acetobacterales</taxon>
        <taxon>Roseomonadaceae</taxon>
        <taxon>Falsiroseomonas</taxon>
    </lineage>
</organism>
<evidence type="ECO:0008006" key="3">
    <source>
        <dbReference type="Google" id="ProtNLM"/>
    </source>
</evidence>
<dbReference type="Pfam" id="PF17645">
    <property type="entry name" value="Amdase"/>
    <property type="match status" value="1"/>
</dbReference>
<keyword evidence="2" id="KW-1185">Reference proteome</keyword>
<accession>A0ABX1ERS8</accession>
<dbReference type="PANTHER" id="PTHR40267">
    <property type="entry name" value="BLR3294 PROTEIN"/>
    <property type="match status" value="1"/>
</dbReference>
<dbReference type="Gene3D" id="3.40.50.12500">
    <property type="match status" value="1"/>
</dbReference>
<dbReference type="PANTHER" id="PTHR40267:SF1">
    <property type="entry name" value="BLR3294 PROTEIN"/>
    <property type="match status" value="1"/>
</dbReference>
<dbReference type="InterPro" id="IPR026286">
    <property type="entry name" value="MaiA/AMDase"/>
</dbReference>
<name>A0ABX1ERS8_9PROT</name>
<dbReference type="PIRSF" id="PIRSF015736">
    <property type="entry name" value="MI"/>
    <property type="match status" value="1"/>
</dbReference>
<proteinExistence type="predicted"/>
<dbReference type="InterPro" id="IPR053714">
    <property type="entry name" value="Iso_Racemase_Enz_sf"/>
</dbReference>
<gene>
    <name evidence="1" type="ORF">HB662_00970</name>
</gene>
<dbReference type="EMBL" id="JAAVTX010000001">
    <property type="protein sequence ID" value="NKE43330.1"/>
    <property type="molecule type" value="Genomic_DNA"/>
</dbReference>
<protein>
    <recommendedName>
        <fullName evidence="3">Maleate isomerase</fullName>
    </recommendedName>
</protein>
<dbReference type="Proteomes" id="UP000765160">
    <property type="component" value="Unassembled WGS sequence"/>
</dbReference>